<protein>
    <submittedName>
        <fullName evidence="2">Putative NAD-specific glutamate dehydrogenase encoded in antisense gene pair with dnaKJ</fullName>
    </submittedName>
</protein>
<gene>
    <name evidence="2" type="ORF">SIAM614_02821</name>
</gene>
<evidence type="ECO:0000256" key="1">
    <source>
        <dbReference type="SAM" id="Phobius"/>
    </source>
</evidence>
<comment type="caution">
    <text evidence="2">The sequence shown here is derived from an EMBL/GenBank/DDBJ whole genome shotgun (WGS) entry which is preliminary data.</text>
</comment>
<evidence type="ECO:0000313" key="2">
    <source>
        <dbReference type="EMBL" id="EAV43575.1"/>
    </source>
</evidence>
<dbReference type="eggNOG" id="ENOG502Z9JM">
    <property type="taxonomic scope" value="Bacteria"/>
</dbReference>
<accession>A0NUH3</accession>
<organism evidence="2 3">
    <name type="scientific">Roseibium aggregatum (strain ATCC 25650 / DSM 13394 / JCM 20685 / NBRC 16684 / NCIMB 2208 / IAM 12614 / B1)</name>
    <name type="common">Stappia aggregata</name>
    <dbReference type="NCBI Taxonomy" id="384765"/>
    <lineage>
        <taxon>Bacteria</taxon>
        <taxon>Pseudomonadati</taxon>
        <taxon>Pseudomonadota</taxon>
        <taxon>Alphaproteobacteria</taxon>
        <taxon>Hyphomicrobiales</taxon>
        <taxon>Stappiaceae</taxon>
        <taxon>Roseibium</taxon>
    </lineage>
</organism>
<name>A0NUH3_ROSAI</name>
<reference evidence="2 3" key="1">
    <citation type="submission" date="2006-05" db="EMBL/GenBank/DDBJ databases">
        <authorList>
            <person name="King G."/>
            <person name="Ferriera S."/>
            <person name="Johnson J."/>
            <person name="Kravitz S."/>
            <person name="Beeson K."/>
            <person name="Sutton G."/>
            <person name="Rogers Y.-H."/>
            <person name="Friedman R."/>
            <person name="Frazier M."/>
            <person name="Venter J.C."/>
        </authorList>
    </citation>
    <scope>NUCLEOTIDE SEQUENCE [LARGE SCALE GENOMIC DNA]</scope>
    <source>
        <strain evidence="3">ATCC 25650 / DSM 13394 / JCM 20685 / NBRC 16684 / NCIMB 2208 / IAM 12614 / B1</strain>
    </source>
</reference>
<keyword evidence="1" id="KW-0812">Transmembrane</keyword>
<dbReference type="Pfam" id="PF10712">
    <property type="entry name" value="NAD-GH"/>
    <property type="match status" value="1"/>
</dbReference>
<evidence type="ECO:0000313" key="3">
    <source>
        <dbReference type="Proteomes" id="UP000004848"/>
    </source>
</evidence>
<sequence>MIHGFAKFHGRFCQRLGLGLDVFQVFTFESRLQGGESGFDRGLVVLGNLVAIVLQGLFGGMDQRFALVLGFHQFLPLLVLIGMGFSVLDHLVDVAVAEAAGGLDADLLFLAGALVLCGHVDDTVGVDVEGDLDLRNTTRCRRQADQVELTEDLVVRSHFTLTLEDADGHGRLIVFSGREHLALLGRDRRVAVDQTGEDTAKRFDAERQRGHVEQQNVLDVALQNTGLDRGTHGHDFVRVHTLVRLLAEEGLHGFLDLRHAGHAADQNHFVDFTGCETCVFQGGFHRLDGTLDQILDQRLELGAGEFQRQVLRTGSIRRDERQVDFGLGRGRQFDLRLFRSFLQTLQGQLVVLQVDALVLLELGRKVVDEDHVEVFTAEERVTVCGLHFEDAVADFQDGNVERATAKVVDRDGLAVVLVETVGKRCCRRLVDDTQDFETRDLAGILGGLTLCVVEVGRDGDDRLGHFFAEIALSGFFHLLKDESRHLGRGVFFAVGFHPCIAVVCLDDLERNKFLVLVDRRVGIPATDQALDREQGVGRVRDRLAFSRLADETLAIVGEGHHRRGGAGAFCVFNYFGILAVHDGDARVRRAEVDTNDLCHFCLSF</sequence>
<proteinExistence type="predicted"/>
<keyword evidence="1" id="KW-0472">Membrane</keyword>
<keyword evidence="1" id="KW-1133">Transmembrane helix</keyword>
<dbReference type="AlphaFoldDB" id="A0NUH3"/>
<feature type="transmembrane region" description="Helical" evidence="1">
    <location>
        <begin position="41"/>
        <end position="58"/>
    </location>
</feature>
<dbReference type="InterPro" id="IPR019651">
    <property type="entry name" value="Glutamate_DH_NAD-spec"/>
</dbReference>
<dbReference type="Proteomes" id="UP000004848">
    <property type="component" value="Unassembled WGS sequence"/>
</dbReference>
<feature type="transmembrane region" description="Helical" evidence="1">
    <location>
        <begin position="65"/>
        <end position="88"/>
    </location>
</feature>
<dbReference type="EMBL" id="AAUW01000009">
    <property type="protein sequence ID" value="EAV43575.1"/>
    <property type="molecule type" value="Genomic_DNA"/>
</dbReference>